<keyword evidence="2" id="KW-1185">Reference proteome</keyword>
<accession>A0A0E3SIV4</accession>
<proteinExistence type="predicted"/>
<dbReference type="HOGENOM" id="CLU_3338391_0_0_2"/>
<protein>
    <submittedName>
        <fullName evidence="1">Universal stress protein</fullName>
    </submittedName>
</protein>
<name>A0A0E3SIV4_METBA</name>
<dbReference type="PATRIC" id="fig|1434107.4.peg.1053"/>
<evidence type="ECO:0000313" key="2">
    <source>
        <dbReference type="Proteomes" id="UP000033066"/>
    </source>
</evidence>
<dbReference type="Proteomes" id="UP000033066">
    <property type="component" value="Chromosome"/>
</dbReference>
<sequence>MPGSGGTVYAVYVISTEYFSSMAVDFVLHVELKTIQN</sequence>
<organism evidence="1 2">
    <name type="scientific">Methanosarcina barkeri 3</name>
    <dbReference type="NCBI Taxonomy" id="1434107"/>
    <lineage>
        <taxon>Archaea</taxon>
        <taxon>Methanobacteriati</taxon>
        <taxon>Methanobacteriota</taxon>
        <taxon>Stenosarchaea group</taxon>
        <taxon>Methanomicrobia</taxon>
        <taxon>Methanosarcinales</taxon>
        <taxon>Methanosarcinaceae</taxon>
        <taxon>Methanosarcina</taxon>
    </lineage>
</organism>
<dbReference type="KEGG" id="mbak:MSBR3_0793"/>
<reference evidence="1" key="1">
    <citation type="submission" date="2014-07" db="EMBL/GenBank/DDBJ databases">
        <title>Methanogenic archaea and the global carbon cycle.</title>
        <authorList>
            <person name="Henriksen J.R."/>
            <person name="Luke J."/>
            <person name="Reinhart S."/>
            <person name="Benedict M.N."/>
            <person name="Youngblut N.D."/>
            <person name="Metcalf M.E."/>
            <person name="Whitaker R.J."/>
            <person name="Metcalf W.W."/>
        </authorList>
    </citation>
    <scope>NUCLEOTIDE SEQUENCE [LARGE SCALE GENOMIC DNA]</scope>
    <source>
        <strain evidence="1">3</strain>
    </source>
</reference>
<gene>
    <name evidence="1" type="ORF">MSBR3_0793</name>
</gene>
<dbReference type="EMBL" id="CP009517">
    <property type="protein sequence ID" value="AKB81371.1"/>
    <property type="molecule type" value="Genomic_DNA"/>
</dbReference>
<dbReference type="AlphaFoldDB" id="A0A0E3SIV4"/>
<evidence type="ECO:0000313" key="1">
    <source>
        <dbReference type="EMBL" id="AKB81371.1"/>
    </source>
</evidence>